<name>A0A2N6QQT3_9BACT</name>
<protein>
    <submittedName>
        <fullName evidence="1">Uncharacterized protein</fullName>
    </submittedName>
</protein>
<evidence type="ECO:0000313" key="2">
    <source>
        <dbReference type="Proteomes" id="UP000235564"/>
    </source>
</evidence>
<organism evidence="1 2">
    <name type="scientific">Hoylesella buccalis</name>
    <dbReference type="NCBI Taxonomy" id="28127"/>
    <lineage>
        <taxon>Bacteria</taxon>
        <taxon>Pseudomonadati</taxon>
        <taxon>Bacteroidota</taxon>
        <taxon>Bacteroidia</taxon>
        <taxon>Bacteroidales</taxon>
        <taxon>Prevotellaceae</taxon>
        <taxon>Hoylesella</taxon>
    </lineage>
</organism>
<gene>
    <name evidence="1" type="ORF">CJ231_07430</name>
</gene>
<dbReference type="AlphaFoldDB" id="A0A2N6QQT3"/>
<evidence type="ECO:0000313" key="1">
    <source>
        <dbReference type="EMBL" id="PMC24099.1"/>
    </source>
</evidence>
<dbReference type="Proteomes" id="UP000235564">
    <property type="component" value="Unassembled WGS sequence"/>
</dbReference>
<proteinExistence type="predicted"/>
<sequence>MFFIQDGASTIEVKLGITFPVAANDNSTKTRTKQHGRNWNNKTTCIATSPHESCNSALSLKKGCSL</sequence>
<comment type="caution">
    <text evidence="1">The sequence shown here is derived from an EMBL/GenBank/DDBJ whole genome shotgun (WGS) entry which is preliminary data.</text>
</comment>
<reference evidence="1 2" key="1">
    <citation type="submission" date="2017-09" db="EMBL/GenBank/DDBJ databases">
        <title>Bacterial strain isolated from the female urinary microbiota.</title>
        <authorList>
            <person name="Thomas-White K."/>
            <person name="Kumar N."/>
            <person name="Forster S."/>
            <person name="Putonti C."/>
            <person name="Lawley T."/>
            <person name="Wolfe A.J."/>
        </authorList>
    </citation>
    <scope>NUCLEOTIDE SEQUENCE [LARGE SCALE GENOMIC DNA]</scope>
    <source>
        <strain evidence="1 2">UMB0536</strain>
    </source>
</reference>
<dbReference type="EMBL" id="PNGJ01000005">
    <property type="protein sequence ID" value="PMC24099.1"/>
    <property type="molecule type" value="Genomic_DNA"/>
</dbReference>
<accession>A0A2N6QQT3</accession>